<reference evidence="1" key="1">
    <citation type="submission" date="2014-11" db="EMBL/GenBank/DDBJ databases">
        <authorList>
            <person name="Amaro Gonzalez C."/>
        </authorList>
    </citation>
    <scope>NUCLEOTIDE SEQUENCE</scope>
</reference>
<accession>A0A0E9XXI0</accession>
<evidence type="ECO:0000313" key="1">
    <source>
        <dbReference type="EMBL" id="JAI06394.1"/>
    </source>
</evidence>
<dbReference type="AlphaFoldDB" id="A0A0E9XXI0"/>
<name>A0A0E9XXI0_ANGAN</name>
<protein>
    <submittedName>
        <fullName evidence="1">Uncharacterized protein</fullName>
    </submittedName>
</protein>
<organism evidence="1">
    <name type="scientific">Anguilla anguilla</name>
    <name type="common">European freshwater eel</name>
    <name type="synonym">Muraena anguilla</name>
    <dbReference type="NCBI Taxonomy" id="7936"/>
    <lineage>
        <taxon>Eukaryota</taxon>
        <taxon>Metazoa</taxon>
        <taxon>Chordata</taxon>
        <taxon>Craniata</taxon>
        <taxon>Vertebrata</taxon>
        <taxon>Euteleostomi</taxon>
        <taxon>Actinopterygii</taxon>
        <taxon>Neopterygii</taxon>
        <taxon>Teleostei</taxon>
        <taxon>Anguilliformes</taxon>
        <taxon>Anguillidae</taxon>
        <taxon>Anguilla</taxon>
    </lineage>
</organism>
<dbReference type="EMBL" id="GBXM01002184">
    <property type="protein sequence ID" value="JAI06394.1"/>
    <property type="molecule type" value="Transcribed_RNA"/>
</dbReference>
<sequence length="22" mass="2496">MTLDPCSQLQVCIIVLLSYNEL</sequence>
<reference evidence="1" key="2">
    <citation type="journal article" date="2015" name="Fish Shellfish Immunol.">
        <title>Early steps in the European eel (Anguilla anguilla)-Vibrio vulnificus interaction in the gills: Role of the RtxA13 toxin.</title>
        <authorList>
            <person name="Callol A."/>
            <person name="Pajuelo D."/>
            <person name="Ebbesson L."/>
            <person name="Teles M."/>
            <person name="MacKenzie S."/>
            <person name="Amaro C."/>
        </authorList>
    </citation>
    <scope>NUCLEOTIDE SEQUENCE</scope>
</reference>
<proteinExistence type="predicted"/>